<evidence type="ECO:0000313" key="3">
    <source>
        <dbReference type="Proteomes" id="UP000295781"/>
    </source>
</evidence>
<dbReference type="RefSeq" id="WP_129344347.1">
    <property type="nucleotide sequence ID" value="NZ_CP012670.1"/>
</dbReference>
<dbReference type="OrthoDB" id="122107at2"/>
<gene>
    <name evidence="2" type="ORF">SOCEGT47_001480</name>
</gene>
<organism evidence="2 3">
    <name type="scientific">Sorangium cellulosum</name>
    <name type="common">Polyangium cellulosum</name>
    <dbReference type="NCBI Taxonomy" id="56"/>
    <lineage>
        <taxon>Bacteria</taxon>
        <taxon>Pseudomonadati</taxon>
        <taxon>Myxococcota</taxon>
        <taxon>Polyangia</taxon>
        <taxon>Polyangiales</taxon>
        <taxon>Polyangiaceae</taxon>
        <taxon>Sorangium</taxon>
    </lineage>
</organism>
<sequence>MIDDRARGGAGDGAEAPAGEGPGPGAAERPPVVCRKLRTKVAFGSMHPGLRDWRYGASSTAVYWCLATLETAGPDDGYAHPHCCCAGRSCFVAPADDGADERAPIA</sequence>
<feature type="compositionally biased region" description="Low complexity" evidence="1">
    <location>
        <begin position="13"/>
        <end position="31"/>
    </location>
</feature>
<evidence type="ECO:0000313" key="2">
    <source>
        <dbReference type="EMBL" id="AUX19696.1"/>
    </source>
</evidence>
<name>A0A4P2PTH5_SORCE</name>
<reference evidence="2 3" key="1">
    <citation type="submission" date="2015-09" db="EMBL/GenBank/DDBJ databases">
        <title>Sorangium comparison.</title>
        <authorList>
            <person name="Zaburannyi N."/>
            <person name="Bunk B."/>
            <person name="Overmann J."/>
            <person name="Mueller R."/>
        </authorList>
    </citation>
    <scope>NUCLEOTIDE SEQUENCE [LARGE SCALE GENOMIC DNA]</scope>
    <source>
        <strain evidence="2 3">So ceGT47</strain>
    </source>
</reference>
<proteinExistence type="predicted"/>
<evidence type="ECO:0000256" key="1">
    <source>
        <dbReference type="SAM" id="MobiDB-lite"/>
    </source>
</evidence>
<feature type="region of interest" description="Disordered" evidence="1">
    <location>
        <begin position="1"/>
        <end position="31"/>
    </location>
</feature>
<dbReference type="Proteomes" id="UP000295781">
    <property type="component" value="Chromosome"/>
</dbReference>
<dbReference type="EMBL" id="CP012670">
    <property type="protein sequence ID" value="AUX19696.1"/>
    <property type="molecule type" value="Genomic_DNA"/>
</dbReference>
<protein>
    <submittedName>
        <fullName evidence="2">Uncharacterized protein</fullName>
    </submittedName>
</protein>
<accession>A0A4P2PTH5</accession>
<dbReference type="AlphaFoldDB" id="A0A4P2PTH5"/>